<accession>A0ACB7SGW6</accession>
<comment type="caution">
    <text evidence="1">The sequence shown here is derived from an EMBL/GenBank/DDBJ whole genome shotgun (WGS) entry which is preliminary data.</text>
</comment>
<sequence>MPVHSTLYALLLIGLLSLSASQQMLDLNPDLAPFQDDSECFPLEQSWHQIYRDFEEDPYLGGKAKCVKGLQTGDFVGDSALVVFEFPPDGVINTTFKLMSSPGYTAKNVLNVQPVESKGCSLWVTQAELGMPHPCCEFVFELLCGFNPTYQIYDESCQ</sequence>
<dbReference type="EMBL" id="CM023484">
    <property type="protein sequence ID" value="KAH6931929.1"/>
    <property type="molecule type" value="Genomic_DNA"/>
</dbReference>
<proteinExistence type="predicted"/>
<reference evidence="1" key="1">
    <citation type="submission" date="2020-05" db="EMBL/GenBank/DDBJ databases">
        <title>Large-scale comparative analyses of tick genomes elucidate their genetic diversity and vector capacities.</title>
        <authorList>
            <person name="Jia N."/>
            <person name="Wang J."/>
            <person name="Shi W."/>
            <person name="Du L."/>
            <person name="Sun Y."/>
            <person name="Zhan W."/>
            <person name="Jiang J."/>
            <person name="Wang Q."/>
            <person name="Zhang B."/>
            <person name="Ji P."/>
            <person name="Sakyi L.B."/>
            <person name="Cui X."/>
            <person name="Yuan T."/>
            <person name="Jiang B."/>
            <person name="Yang W."/>
            <person name="Lam T.T.-Y."/>
            <person name="Chang Q."/>
            <person name="Ding S."/>
            <person name="Wang X."/>
            <person name="Zhu J."/>
            <person name="Ruan X."/>
            <person name="Zhao L."/>
            <person name="Wei J."/>
            <person name="Que T."/>
            <person name="Du C."/>
            <person name="Cheng J."/>
            <person name="Dai P."/>
            <person name="Han X."/>
            <person name="Huang E."/>
            <person name="Gao Y."/>
            <person name="Liu J."/>
            <person name="Shao H."/>
            <person name="Ye R."/>
            <person name="Li L."/>
            <person name="Wei W."/>
            <person name="Wang X."/>
            <person name="Wang C."/>
            <person name="Yang T."/>
            <person name="Huo Q."/>
            <person name="Li W."/>
            <person name="Guo W."/>
            <person name="Chen H."/>
            <person name="Zhou L."/>
            <person name="Ni X."/>
            <person name="Tian J."/>
            <person name="Zhou Y."/>
            <person name="Sheng Y."/>
            <person name="Liu T."/>
            <person name="Pan Y."/>
            <person name="Xia L."/>
            <person name="Li J."/>
            <person name="Zhao F."/>
            <person name="Cao W."/>
        </authorList>
    </citation>
    <scope>NUCLEOTIDE SEQUENCE</scope>
    <source>
        <strain evidence="1">Hyas-2018</strain>
    </source>
</reference>
<protein>
    <submittedName>
        <fullName evidence="1">Uncharacterized protein</fullName>
    </submittedName>
</protein>
<evidence type="ECO:0000313" key="1">
    <source>
        <dbReference type="EMBL" id="KAH6931929.1"/>
    </source>
</evidence>
<keyword evidence="2" id="KW-1185">Reference proteome</keyword>
<evidence type="ECO:0000313" key="2">
    <source>
        <dbReference type="Proteomes" id="UP000821845"/>
    </source>
</evidence>
<dbReference type="Proteomes" id="UP000821845">
    <property type="component" value="Chromosome 4"/>
</dbReference>
<organism evidence="1 2">
    <name type="scientific">Hyalomma asiaticum</name>
    <name type="common">Tick</name>
    <dbReference type="NCBI Taxonomy" id="266040"/>
    <lineage>
        <taxon>Eukaryota</taxon>
        <taxon>Metazoa</taxon>
        <taxon>Ecdysozoa</taxon>
        <taxon>Arthropoda</taxon>
        <taxon>Chelicerata</taxon>
        <taxon>Arachnida</taxon>
        <taxon>Acari</taxon>
        <taxon>Parasitiformes</taxon>
        <taxon>Ixodida</taxon>
        <taxon>Ixodoidea</taxon>
        <taxon>Ixodidae</taxon>
        <taxon>Hyalomminae</taxon>
        <taxon>Hyalomma</taxon>
    </lineage>
</organism>
<gene>
    <name evidence="1" type="ORF">HPB50_001667</name>
</gene>
<name>A0ACB7SGW6_HYAAI</name>